<dbReference type="AlphaFoldDB" id="A0A9J6EJQ6"/>
<dbReference type="GO" id="GO:0003824">
    <property type="term" value="F:catalytic activity"/>
    <property type="evidence" value="ECO:0007669"/>
    <property type="project" value="InterPro"/>
</dbReference>
<accession>A0A9J6EJQ6</accession>
<dbReference type="Gene3D" id="3.60.10.10">
    <property type="entry name" value="Endonuclease/exonuclease/phosphatase"/>
    <property type="match status" value="1"/>
</dbReference>
<evidence type="ECO:0000259" key="1">
    <source>
        <dbReference type="Pfam" id="PF14529"/>
    </source>
</evidence>
<evidence type="ECO:0000313" key="3">
    <source>
        <dbReference type="Proteomes" id="UP000821866"/>
    </source>
</evidence>
<dbReference type="SUPFAM" id="SSF56219">
    <property type="entry name" value="DNase I-like"/>
    <property type="match status" value="1"/>
</dbReference>
<dbReference type="VEuPathDB" id="VectorBase:LOC119169725"/>
<dbReference type="Proteomes" id="UP000821866">
    <property type="component" value="Chromosome 2"/>
</dbReference>
<organism evidence="2 3">
    <name type="scientific">Rhipicephalus microplus</name>
    <name type="common">Cattle tick</name>
    <name type="synonym">Boophilus microplus</name>
    <dbReference type="NCBI Taxonomy" id="6941"/>
    <lineage>
        <taxon>Eukaryota</taxon>
        <taxon>Metazoa</taxon>
        <taxon>Ecdysozoa</taxon>
        <taxon>Arthropoda</taxon>
        <taxon>Chelicerata</taxon>
        <taxon>Arachnida</taxon>
        <taxon>Acari</taxon>
        <taxon>Parasitiformes</taxon>
        <taxon>Ixodida</taxon>
        <taxon>Ixodoidea</taxon>
        <taxon>Ixodidae</taxon>
        <taxon>Rhipicephalinae</taxon>
        <taxon>Rhipicephalus</taxon>
        <taxon>Boophilus</taxon>
    </lineage>
</organism>
<reference evidence="2" key="1">
    <citation type="journal article" date="2020" name="Cell">
        <title>Large-Scale Comparative Analyses of Tick Genomes Elucidate Their Genetic Diversity and Vector Capacities.</title>
        <authorList>
            <consortium name="Tick Genome and Microbiome Consortium (TIGMIC)"/>
            <person name="Jia N."/>
            <person name="Wang J."/>
            <person name="Shi W."/>
            <person name="Du L."/>
            <person name="Sun Y."/>
            <person name="Zhan W."/>
            <person name="Jiang J.F."/>
            <person name="Wang Q."/>
            <person name="Zhang B."/>
            <person name="Ji P."/>
            <person name="Bell-Sakyi L."/>
            <person name="Cui X.M."/>
            <person name="Yuan T.T."/>
            <person name="Jiang B.G."/>
            <person name="Yang W.F."/>
            <person name="Lam T.T."/>
            <person name="Chang Q.C."/>
            <person name="Ding S.J."/>
            <person name="Wang X.J."/>
            <person name="Zhu J.G."/>
            <person name="Ruan X.D."/>
            <person name="Zhao L."/>
            <person name="Wei J.T."/>
            <person name="Ye R.Z."/>
            <person name="Que T.C."/>
            <person name="Du C.H."/>
            <person name="Zhou Y.H."/>
            <person name="Cheng J.X."/>
            <person name="Dai P.F."/>
            <person name="Guo W.B."/>
            <person name="Han X.H."/>
            <person name="Huang E.J."/>
            <person name="Li L.F."/>
            <person name="Wei W."/>
            <person name="Gao Y.C."/>
            <person name="Liu J.Z."/>
            <person name="Shao H.Z."/>
            <person name="Wang X."/>
            <person name="Wang C.C."/>
            <person name="Yang T.C."/>
            <person name="Huo Q.B."/>
            <person name="Li W."/>
            <person name="Chen H.Y."/>
            <person name="Chen S.E."/>
            <person name="Zhou L.G."/>
            <person name="Ni X.B."/>
            <person name="Tian J.H."/>
            <person name="Sheng Y."/>
            <person name="Liu T."/>
            <person name="Pan Y.S."/>
            <person name="Xia L.Y."/>
            <person name="Li J."/>
            <person name="Zhao F."/>
            <person name="Cao W.C."/>
        </authorList>
    </citation>
    <scope>NUCLEOTIDE SEQUENCE</scope>
    <source>
        <strain evidence="2">Rmic-2018</strain>
    </source>
</reference>
<feature type="domain" description="Endonuclease/exonuclease/phosphatase" evidence="1">
    <location>
        <begin position="69"/>
        <end position="158"/>
    </location>
</feature>
<evidence type="ECO:0000313" key="2">
    <source>
        <dbReference type="EMBL" id="KAH8034558.1"/>
    </source>
</evidence>
<reference evidence="2" key="2">
    <citation type="submission" date="2021-09" db="EMBL/GenBank/DDBJ databases">
        <authorList>
            <person name="Jia N."/>
            <person name="Wang J."/>
            <person name="Shi W."/>
            <person name="Du L."/>
            <person name="Sun Y."/>
            <person name="Zhan W."/>
            <person name="Jiang J."/>
            <person name="Wang Q."/>
            <person name="Zhang B."/>
            <person name="Ji P."/>
            <person name="Sakyi L.B."/>
            <person name="Cui X."/>
            <person name="Yuan T."/>
            <person name="Jiang B."/>
            <person name="Yang W."/>
            <person name="Lam T.T.-Y."/>
            <person name="Chang Q."/>
            <person name="Ding S."/>
            <person name="Wang X."/>
            <person name="Zhu J."/>
            <person name="Ruan X."/>
            <person name="Zhao L."/>
            <person name="Wei J."/>
            <person name="Que T."/>
            <person name="Du C."/>
            <person name="Cheng J."/>
            <person name="Dai P."/>
            <person name="Han X."/>
            <person name="Huang E."/>
            <person name="Gao Y."/>
            <person name="Liu J."/>
            <person name="Shao H."/>
            <person name="Ye R."/>
            <person name="Li L."/>
            <person name="Wei W."/>
            <person name="Wang X."/>
            <person name="Wang C."/>
            <person name="Huo Q."/>
            <person name="Li W."/>
            <person name="Guo W."/>
            <person name="Chen H."/>
            <person name="Chen S."/>
            <person name="Zhou L."/>
            <person name="Zhou L."/>
            <person name="Ni X."/>
            <person name="Tian J."/>
            <person name="Zhou Y."/>
            <person name="Sheng Y."/>
            <person name="Liu T."/>
            <person name="Pan Y."/>
            <person name="Xia L."/>
            <person name="Li J."/>
            <person name="Zhao F."/>
            <person name="Cao W."/>
        </authorList>
    </citation>
    <scope>NUCLEOTIDE SEQUENCE</scope>
    <source>
        <strain evidence="2">Rmic-2018</strain>
        <tissue evidence="2">Larvae</tissue>
    </source>
</reference>
<comment type="caution">
    <text evidence="2">The sequence shown here is derived from an EMBL/GenBank/DDBJ whole genome shotgun (WGS) entry which is preliminary data.</text>
</comment>
<gene>
    <name evidence="2" type="ORF">HPB51_025681</name>
</gene>
<name>A0A9J6EJQ6_RHIMP</name>
<dbReference type="InterPro" id="IPR005135">
    <property type="entry name" value="Endo/exonuclease/phosphatase"/>
</dbReference>
<proteinExistence type="predicted"/>
<dbReference type="Pfam" id="PF14529">
    <property type="entry name" value="Exo_endo_phos_2"/>
    <property type="match status" value="1"/>
</dbReference>
<sequence length="163" mass="17634">MGYSEPTTCALSSCSNAPSIDPCHPIGSHLTALYVRTALAHTCIPCELFCDDAAECLAVTVRVDGVETSITSVYVRPSFRCNYAFVPQHTVALTADCIVRGDSNAHHHSWGCALTDLRGRCLSDVTATAGSCTLNTGEPTFVRRKNRPTTINLAWVSQYCLYT</sequence>
<dbReference type="InterPro" id="IPR036691">
    <property type="entry name" value="Endo/exonu/phosph_ase_sf"/>
</dbReference>
<keyword evidence="3" id="KW-1185">Reference proteome</keyword>
<dbReference type="EMBL" id="JABSTU010000004">
    <property type="protein sequence ID" value="KAH8034558.1"/>
    <property type="molecule type" value="Genomic_DNA"/>
</dbReference>
<protein>
    <recommendedName>
        <fullName evidence="1">Endonuclease/exonuclease/phosphatase domain-containing protein</fullName>
    </recommendedName>
</protein>